<sequence>MRAFFEKIEVTNIDDIEDLFRDIFDHADALYGDFTFISARMIQYHYVQMQKNQETGREKAYKFLEQLILNTDLNRASIHYIKEELNIRLFEQLKDTPEQCSKIIANFVKKFEKHPEFENKIIDFRLISATQIIELLQIATEELINLLVNNEHIAINWLAVANTDNTPLCELAQMKDGCYQSQAMELYRAHPEWNNLVHENWIVELSGAGNKAVLD</sequence>
<proteinExistence type="predicted"/>
<dbReference type="RefSeq" id="WP_323738418.1">
    <property type="nucleotide sequence ID" value="NZ_CP112932.1"/>
</dbReference>
<name>A0ABZ0US51_9RICK</name>
<protein>
    <submittedName>
        <fullName evidence="1">Uncharacterized protein</fullName>
    </submittedName>
</protein>
<organism evidence="1 2">
    <name type="scientific">Candidatus Trichorickettsia mobilis</name>
    <dbReference type="NCBI Taxonomy" id="1346319"/>
    <lineage>
        <taxon>Bacteria</taxon>
        <taxon>Pseudomonadati</taxon>
        <taxon>Pseudomonadota</taxon>
        <taxon>Alphaproteobacteria</taxon>
        <taxon>Rickettsiales</taxon>
        <taxon>Rickettsiaceae</taxon>
        <taxon>Rickettsieae</taxon>
        <taxon>Candidatus Trichorickettsia</taxon>
    </lineage>
</organism>
<gene>
    <name evidence="1" type="ORF">Trichorick_00213</name>
</gene>
<keyword evidence="2" id="KW-1185">Reference proteome</keyword>
<dbReference type="Proteomes" id="UP001326613">
    <property type="component" value="Chromosome"/>
</dbReference>
<dbReference type="EMBL" id="CP112932">
    <property type="protein sequence ID" value="WPY00341.1"/>
    <property type="molecule type" value="Genomic_DNA"/>
</dbReference>
<evidence type="ECO:0000313" key="1">
    <source>
        <dbReference type="EMBL" id="WPY00341.1"/>
    </source>
</evidence>
<accession>A0ABZ0US51</accession>
<evidence type="ECO:0000313" key="2">
    <source>
        <dbReference type="Proteomes" id="UP001326613"/>
    </source>
</evidence>
<reference evidence="1 2" key="1">
    <citation type="submission" date="2022-10" db="EMBL/GenBank/DDBJ databases">
        <title>Host association and intracellularity evolved multiple times independently in the Rickettsiales.</title>
        <authorList>
            <person name="Castelli M."/>
            <person name="Nardi T."/>
            <person name="Gammuto L."/>
            <person name="Bellinzona G."/>
            <person name="Sabaneyeva E."/>
            <person name="Potekhin A."/>
            <person name="Serra V."/>
            <person name="Petroni G."/>
            <person name="Sassera D."/>
        </authorList>
    </citation>
    <scope>NUCLEOTIDE SEQUENCE [LARGE SCALE GENOMIC DNA]</scope>
    <source>
        <strain evidence="1 2">Kr 154-4</strain>
    </source>
</reference>